<organism evidence="1 2">
    <name type="scientific">Thalictrum thalictroides</name>
    <name type="common">Rue-anemone</name>
    <name type="synonym">Anemone thalictroides</name>
    <dbReference type="NCBI Taxonomy" id="46969"/>
    <lineage>
        <taxon>Eukaryota</taxon>
        <taxon>Viridiplantae</taxon>
        <taxon>Streptophyta</taxon>
        <taxon>Embryophyta</taxon>
        <taxon>Tracheophyta</taxon>
        <taxon>Spermatophyta</taxon>
        <taxon>Magnoliopsida</taxon>
        <taxon>Ranunculales</taxon>
        <taxon>Ranunculaceae</taxon>
        <taxon>Thalictroideae</taxon>
        <taxon>Thalictrum</taxon>
    </lineage>
</organism>
<sequence length="61" mass="7216">MRLRLHQRNQQVDPFSLYEDELVQIVQRASMEMEQRKKLIGASGASIDALETTKYRSEEYK</sequence>
<dbReference type="AlphaFoldDB" id="A0A7J6UU10"/>
<evidence type="ECO:0000313" key="1">
    <source>
        <dbReference type="EMBL" id="KAF5175655.1"/>
    </source>
</evidence>
<name>A0A7J6UU10_THATH</name>
<dbReference type="EMBL" id="JABWDY010043757">
    <property type="protein sequence ID" value="KAF5175655.1"/>
    <property type="molecule type" value="Genomic_DNA"/>
</dbReference>
<dbReference type="Proteomes" id="UP000554482">
    <property type="component" value="Unassembled WGS sequence"/>
</dbReference>
<keyword evidence="2" id="KW-1185">Reference proteome</keyword>
<gene>
    <name evidence="1" type="ORF">FRX31_034757</name>
</gene>
<comment type="caution">
    <text evidence="1">The sequence shown here is derived from an EMBL/GenBank/DDBJ whole genome shotgun (WGS) entry which is preliminary data.</text>
</comment>
<accession>A0A7J6UU10</accession>
<evidence type="ECO:0000313" key="2">
    <source>
        <dbReference type="Proteomes" id="UP000554482"/>
    </source>
</evidence>
<reference evidence="1 2" key="1">
    <citation type="submission" date="2020-06" db="EMBL/GenBank/DDBJ databases">
        <title>Transcriptomic and genomic resources for Thalictrum thalictroides and T. hernandezii: Facilitating candidate gene discovery in an emerging model plant lineage.</title>
        <authorList>
            <person name="Arias T."/>
            <person name="Riano-Pachon D.M."/>
            <person name="Di Stilio V.S."/>
        </authorList>
    </citation>
    <scope>NUCLEOTIDE SEQUENCE [LARGE SCALE GENOMIC DNA]</scope>
    <source>
        <strain evidence="2">cv. WT478/WT964</strain>
        <tissue evidence="1">Leaves</tissue>
    </source>
</reference>
<protein>
    <submittedName>
        <fullName evidence="1">Uncharacterized protein</fullName>
    </submittedName>
</protein>
<proteinExistence type="predicted"/>